<dbReference type="InterPro" id="IPR036429">
    <property type="entry name" value="SpoA-like_sf"/>
</dbReference>
<comment type="subcellular location">
    <subcellularLocation>
        <location evidence="1">Bacterial flagellum basal body</location>
    </subcellularLocation>
    <subcellularLocation>
        <location evidence="2">Cell membrane</location>
        <topology evidence="2">Peripheral membrane protein</topology>
    </subcellularLocation>
</comment>
<sequence length="335" mass="37403">MTPDVLSQSEIDSLLDILTSGDVDFEEISQASSEKNIKGYDFRRPDKFSKDQLRAIQMIHESFSRQLTTSLSTMVRSIVTCEVASVDQVAYEEFVRSMVQPTVMGVLEMYPLEGNAVIDMNPSLVFSIIDRLLGGKGEIFGKPRDLTDIESTVIERVFMKMLEILEDSWSTVVDVRFRFESMESNPFFVQICPGTDMVLLVTLKVSVGDVEGMVSLCIPYFVMEPVMDKLSSQIWFASTGKNKEQDSRSFLVSSMGTVRVPLSLELGDTVLSLSDIMRLQVGDVIRLDSATDDPVKIRVGSRVKFTGRPGTVDGRYSAEVLDVAWDGSLEEYEEG</sequence>
<dbReference type="Pfam" id="PF01052">
    <property type="entry name" value="FliMN_C"/>
    <property type="match status" value="1"/>
</dbReference>
<keyword evidence="9" id="KW-0975">Bacterial flagellum</keyword>
<dbReference type="Pfam" id="PF02154">
    <property type="entry name" value="FliM"/>
    <property type="match status" value="1"/>
</dbReference>
<keyword evidence="12" id="KW-0966">Cell projection</keyword>
<reference evidence="13" key="1">
    <citation type="submission" date="2017-04" db="EMBL/GenBank/DDBJ databases">
        <authorList>
            <person name="Varghese N."/>
            <person name="Submissions S."/>
        </authorList>
    </citation>
    <scope>NUCLEOTIDE SEQUENCE [LARGE SCALE GENOMIC DNA]</scope>
    <source>
        <strain evidence="13">USBA 82</strain>
    </source>
</reference>
<dbReference type="GO" id="GO:0003774">
    <property type="term" value="F:cytoskeletal motor activity"/>
    <property type="evidence" value="ECO:0007669"/>
    <property type="project" value="InterPro"/>
</dbReference>
<keyword evidence="12" id="KW-0282">Flagellum</keyword>
<evidence type="ECO:0000256" key="1">
    <source>
        <dbReference type="ARBA" id="ARBA00004117"/>
    </source>
</evidence>
<dbReference type="RefSeq" id="WP_085544560.1">
    <property type="nucleotide sequence ID" value="NZ_FXBB01000014.1"/>
</dbReference>
<dbReference type="Gene3D" id="3.40.1550.10">
    <property type="entry name" value="CheC-like"/>
    <property type="match status" value="1"/>
</dbReference>
<feature type="domain" description="Flagellar motor switch protein FliN-like C-terminal" evidence="11">
    <location>
        <begin position="256"/>
        <end position="323"/>
    </location>
</feature>
<evidence type="ECO:0000256" key="7">
    <source>
        <dbReference type="ARBA" id="ARBA00022779"/>
    </source>
</evidence>
<dbReference type="GO" id="GO:0050918">
    <property type="term" value="P:positive chemotaxis"/>
    <property type="evidence" value="ECO:0007669"/>
    <property type="project" value="TreeGrafter"/>
</dbReference>
<evidence type="ECO:0000256" key="5">
    <source>
        <dbReference type="ARBA" id="ARBA00022475"/>
    </source>
</evidence>
<evidence type="ECO:0000256" key="9">
    <source>
        <dbReference type="ARBA" id="ARBA00023143"/>
    </source>
</evidence>
<dbReference type="GO" id="GO:0009425">
    <property type="term" value="C:bacterial-type flagellum basal body"/>
    <property type="evidence" value="ECO:0007669"/>
    <property type="project" value="UniProtKB-SubCell"/>
</dbReference>
<dbReference type="OrthoDB" id="9806941at2"/>
<accession>A0A1X7JNN7</accession>
<dbReference type="Gene3D" id="2.30.330.10">
    <property type="entry name" value="SpoA-like"/>
    <property type="match status" value="1"/>
</dbReference>
<dbReference type="Proteomes" id="UP000193355">
    <property type="component" value="Unassembled WGS sequence"/>
</dbReference>
<dbReference type="NCBIfam" id="TIGR01397">
    <property type="entry name" value="fliM_switch"/>
    <property type="match status" value="1"/>
</dbReference>
<name>A0A1X7JNN7_9BACT</name>
<dbReference type="InterPro" id="IPR001689">
    <property type="entry name" value="Flag_FliM"/>
</dbReference>
<dbReference type="STRING" id="561720.SAMN06275492_1149"/>
<keyword evidence="12" id="KW-0969">Cilium</keyword>
<dbReference type="PIRSF" id="PIRSF002888">
    <property type="entry name" value="FliM"/>
    <property type="match status" value="1"/>
</dbReference>
<keyword evidence="8" id="KW-0472">Membrane</keyword>
<keyword evidence="6" id="KW-0145">Chemotaxis</keyword>
<dbReference type="AlphaFoldDB" id="A0A1X7JNN7"/>
<evidence type="ECO:0000256" key="2">
    <source>
        <dbReference type="ARBA" id="ARBA00004202"/>
    </source>
</evidence>
<evidence type="ECO:0000256" key="10">
    <source>
        <dbReference type="NCBIfam" id="TIGR01397"/>
    </source>
</evidence>
<evidence type="ECO:0000256" key="8">
    <source>
        <dbReference type="ARBA" id="ARBA00023136"/>
    </source>
</evidence>
<dbReference type="PRINTS" id="PR00955">
    <property type="entry name" value="FLGMOTORFLIM"/>
</dbReference>
<dbReference type="PANTHER" id="PTHR30034">
    <property type="entry name" value="FLAGELLAR MOTOR SWITCH PROTEIN FLIM"/>
    <property type="match status" value="1"/>
</dbReference>
<dbReference type="SUPFAM" id="SSF101801">
    <property type="entry name" value="Surface presentation of antigens (SPOA)"/>
    <property type="match status" value="1"/>
</dbReference>
<dbReference type="GO" id="GO:0071978">
    <property type="term" value="P:bacterial-type flagellum-dependent swarming motility"/>
    <property type="evidence" value="ECO:0007669"/>
    <property type="project" value="TreeGrafter"/>
</dbReference>
<dbReference type="InterPro" id="IPR001543">
    <property type="entry name" value="FliN-like_C"/>
</dbReference>
<dbReference type="EMBL" id="FXBB01000014">
    <property type="protein sequence ID" value="SMG29575.1"/>
    <property type="molecule type" value="Genomic_DNA"/>
</dbReference>
<protein>
    <recommendedName>
        <fullName evidence="4 10">Flagellar motor switch protein FliM</fullName>
    </recommendedName>
</protein>
<organism evidence="12 13">
    <name type="scientific">Dethiosulfovibrio salsuginis</name>
    <dbReference type="NCBI Taxonomy" id="561720"/>
    <lineage>
        <taxon>Bacteria</taxon>
        <taxon>Thermotogati</taxon>
        <taxon>Synergistota</taxon>
        <taxon>Synergistia</taxon>
        <taxon>Synergistales</taxon>
        <taxon>Dethiosulfovibrionaceae</taxon>
        <taxon>Dethiosulfovibrio</taxon>
    </lineage>
</organism>
<proteinExistence type="inferred from homology"/>
<keyword evidence="7" id="KW-0283">Flagellar rotation</keyword>
<dbReference type="CDD" id="cd17908">
    <property type="entry name" value="FliM"/>
    <property type="match status" value="1"/>
</dbReference>
<dbReference type="SUPFAM" id="SSF103039">
    <property type="entry name" value="CheC-like"/>
    <property type="match status" value="1"/>
</dbReference>
<comment type="similarity">
    <text evidence="3">Belongs to the FliM family.</text>
</comment>
<evidence type="ECO:0000256" key="4">
    <source>
        <dbReference type="ARBA" id="ARBA00021898"/>
    </source>
</evidence>
<evidence type="ECO:0000256" key="3">
    <source>
        <dbReference type="ARBA" id="ARBA00011049"/>
    </source>
</evidence>
<evidence type="ECO:0000259" key="11">
    <source>
        <dbReference type="Pfam" id="PF01052"/>
    </source>
</evidence>
<evidence type="ECO:0000313" key="13">
    <source>
        <dbReference type="Proteomes" id="UP000193355"/>
    </source>
</evidence>
<gene>
    <name evidence="12" type="ORF">SAMN06275492_1149</name>
</gene>
<dbReference type="GO" id="GO:0005886">
    <property type="term" value="C:plasma membrane"/>
    <property type="evidence" value="ECO:0007669"/>
    <property type="project" value="UniProtKB-SubCell"/>
</dbReference>
<dbReference type="InterPro" id="IPR028976">
    <property type="entry name" value="CheC-like_sf"/>
</dbReference>
<keyword evidence="13" id="KW-1185">Reference proteome</keyword>
<keyword evidence="5" id="KW-1003">Cell membrane</keyword>
<evidence type="ECO:0000313" key="12">
    <source>
        <dbReference type="EMBL" id="SMG29575.1"/>
    </source>
</evidence>
<dbReference type="PANTHER" id="PTHR30034:SF6">
    <property type="entry name" value="YOP PROTEINS TRANSLOCATION PROTEIN Q"/>
    <property type="match status" value="1"/>
</dbReference>
<evidence type="ECO:0000256" key="6">
    <source>
        <dbReference type="ARBA" id="ARBA00022500"/>
    </source>
</evidence>